<dbReference type="SUPFAM" id="SSF54427">
    <property type="entry name" value="NTF2-like"/>
    <property type="match status" value="1"/>
</dbReference>
<sequence>MLTDATALAAEFDRHRSRLIGLAYRLTGRVADAEDAVQEAWLRLAAERSEIRELGAWLTTVVSRICLDQMRSAAVRRERYVGPWLPEPLVADVDDPQDVVATRDDLRMAALRVLHELPPDQRLAFVLHDAFDVPFAEIAEVLGCAVATARQHASRGRRAMAAADPAPRVPLPEQQEVLGAFLSAVSSGDLAAITRVLHPDAVFVGDSDGKARTARREILGAEKIALFITGLFDKYGPGLYDGLRPVAVNGDLGLVLPEGPEVDARVVVFSVRAGLVAEIFDIANPDKIAHVVI</sequence>
<dbReference type="InterPro" id="IPR032710">
    <property type="entry name" value="NTF2-like_dom_sf"/>
</dbReference>
<dbReference type="SUPFAM" id="SSF88946">
    <property type="entry name" value="Sigma2 domain of RNA polymerase sigma factors"/>
    <property type="match status" value="1"/>
</dbReference>
<evidence type="ECO:0000313" key="8">
    <source>
        <dbReference type="EMBL" id="GAA2776831.1"/>
    </source>
</evidence>
<dbReference type="Gene3D" id="1.10.10.10">
    <property type="entry name" value="Winged helix-like DNA-binding domain superfamily/Winged helix DNA-binding domain"/>
    <property type="match status" value="1"/>
</dbReference>
<keyword evidence="3" id="KW-0805">Transcription regulation</keyword>
<proteinExistence type="inferred from homology"/>
<evidence type="ECO:0000256" key="2">
    <source>
        <dbReference type="ARBA" id="ARBA00011344"/>
    </source>
</evidence>
<evidence type="ECO:0000313" key="9">
    <source>
        <dbReference type="Proteomes" id="UP001500979"/>
    </source>
</evidence>
<evidence type="ECO:0000259" key="7">
    <source>
        <dbReference type="Pfam" id="PF08281"/>
    </source>
</evidence>
<evidence type="ECO:0000256" key="4">
    <source>
        <dbReference type="ARBA" id="ARBA00023082"/>
    </source>
</evidence>
<dbReference type="InterPro" id="IPR014284">
    <property type="entry name" value="RNA_pol_sigma-70_dom"/>
</dbReference>
<evidence type="ECO:0000256" key="1">
    <source>
        <dbReference type="ARBA" id="ARBA00010641"/>
    </source>
</evidence>
<gene>
    <name evidence="8" type="ORF">GCM10010470_07000</name>
</gene>
<organism evidence="8 9">
    <name type="scientific">Saccharopolyspora taberi</name>
    <dbReference type="NCBI Taxonomy" id="60895"/>
    <lineage>
        <taxon>Bacteria</taxon>
        <taxon>Bacillati</taxon>
        <taxon>Actinomycetota</taxon>
        <taxon>Actinomycetes</taxon>
        <taxon>Pseudonocardiales</taxon>
        <taxon>Pseudonocardiaceae</taxon>
        <taxon>Saccharopolyspora</taxon>
    </lineage>
</organism>
<reference evidence="8 9" key="1">
    <citation type="journal article" date="2019" name="Int. J. Syst. Evol. Microbiol.">
        <title>The Global Catalogue of Microorganisms (GCM) 10K type strain sequencing project: providing services to taxonomists for standard genome sequencing and annotation.</title>
        <authorList>
            <consortium name="The Broad Institute Genomics Platform"/>
            <consortium name="The Broad Institute Genome Sequencing Center for Infectious Disease"/>
            <person name="Wu L."/>
            <person name="Ma J."/>
        </authorList>
    </citation>
    <scope>NUCLEOTIDE SEQUENCE [LARGE SCALE GENOMIC DNA]</scope>
    <source>
        <strain evidence="8 9">JCM 9383</strain>
    </source>
</reference>
<accession>A0ABN3V5A8</accession>
<evidence type="ECO:0000256" key="3">
    <source>
        <dbReference type="ARBA" id="ARBA00023015"/>
    </source>
</evidence>
<dbReference type="Gene3D" id="3.10.450.50">
    <property type="match status" value="1"/>
</dbReference>
<dbReference type="InterPro" id="IPR036388">
    <property type="entry name" value="WH-like_DNA-bd_sf"/>
</dbReference>
<dbReference type="InterPro" id="IPR013249">
    <property type="entry name" value="RNA_pol_sigma70_r4_t2"/>
</dbReference>
<evidence type="ECO:0000259" key="6">
    <source>
        <dbReference type="Pfam" id="PF04542"/>
    </source>
</evidence>
<comment type="caution">
    <text evidence="8">The sequence shown here is derived from an EMBL/GenBank/DDBJ whole genome shotgun (WGS) entry which is preliminary data.</text>
</comment>
<comment type="similarity">
    <text evidence="1">Belongs to the sigma-70 factor family. ECF subfamily.</text>
</comment>
<dbReference type="InterPro" id="IPR013324">
    <property type="entry name" value="RNA_pol_sigma_r3/r4-like"/>
</dbReference>
<name>A0ABN3V5A8_9PSEU</name>
<comment type="subunit">
    <text evidence="2">Interacts transiently with the RNA polymerase catalytic core formed by RpoA, RpoB, RpoC and RpoZ (2 alpha, 1 beta, 1 beta' and 1 omega subunit) to form the RNA polymerase holoenzyme that can initiate transcription.</text>
</comment>
<dbReference type="Gene3D" id="1.10.1740.10">
    <property type="match status" value="1"/>
</dbReference>
<dbReference type="RefSeq" id="WP_344677876.1">
    <property type="nucleotide sequence ID" value="NZ_BAAAUX010000003.1"/>
</dbReference>
<dbReference type="PANTHER" id="PTHR30173:SF36">
    <property type="entry name" value="ECF RNA POLYMERASE SIGMA FACTOR SIGJ"/>
    <property type="match status" value="1"/>
</dbReference>
<feature type="domain" description="RNA polymerase sigma factor 70 region 4 type 2" evidence="7">
    <location>
        <begin position="108"/>
        <end position="160"/>
    </location>
</feature>
<dbReference type="NCBIfam" id="TIGR02937">
    <property type="entry name" value="sigma70-ECF"/>
    <property type="match status" value="1"/>
</dbReference>
<dbReference type="InterPro" id="IPR007627">
    <property type="entry name" value="RNA_pol_sigma70_r2"/>
</dbReference>
<protein>
    <submittedName>
        <fullName evidence="8">Sigma-70 family RNA polymerase sigma factor</fullName>
    </submittedName>
</protein>
<evidence type="ECO:0000256" key="5">
    <source>
        <dbReference type="ARBA" id="ARBA00023163"/>
    </source>
</evidence>
<dbReference type="Pfam" id="PF04542">
    <property type="entry name" value="Sigma70_r2"/>
    <property type="match status" value="1"/>
</dbReference>
<dbReference type="PANTHER" id="PTHR30173">
    <property type="entry name" value="SIGMA 19 FACTOR"/>
    <property type="match status" value="1"/>
</dbReference>
<dbReference type="InterPro" id="IPR052704">
    <property type="entry name" value="ECF_Sigma-70_Domain"/>
</dbReference>
<dbReference type="Proteomes" id="UP001500979">
    <property type="component" value="Unassembled WGS sequence"/>
</dbReference>
<keyword evidence="4" id="KW-0731">Sigma factor</keyword>
<keyword evidence="5" id="KW-0804">Transcription</keyword>
<keyword evidence="9" id="KW-1185">Reference proteome</keyword>
<dbReference type="SUPFAM" id="SSF88659">
    <property type="entry name" value="Sigma3 and sigma4 domains of RNA polymerase sigma factors"/>
    <property type="match status" value="1"/>
</dbReference>
<feature type="domain" description="RNA polymerase sigma-70 region 2" evidence="6">
    <location>
        <begin position="12"/>
        <end position="74"/>
    </location>
</feature>
<dbReference type="Pfam" id="PF08281">
    <property type="entry name" value="Sigma70_r4_2"/>
    <property type="match status" value="1"/>
</dbReference>
<dbReference type="InterPro" id="IPR013325">
    <property type="entry name" value="RNA_pol_sigma_r2"/>
</dbReference>
<dbReference type="NCBIfam" id="NF007214">
    <property type="entry name" value="PRK09636.1"/>
    <property type="match status" value="1"/>
</dbReference>
<dbReference type="EMBL" id="BAAAUX010000003">
    <property type="protein sequence ID" value="GAA2776831.1"/>
    <property type="molecule type" value="Genomic_DNA"/>
</dbReference>